<keyword evidence="1" id="KW-0479">Metal-binding</keyword>
<dbReference type="Gene3D" id="6.10.140.2220">
    <property type="match status" value="1"/>
</dbReference>
<gene>
    <name evidence="8" type="primary">Zfrp8</name>
</gene>
<dbReference type="AlphaFoldDB" id="A0A9R1SXT2"/>
<dbReference type="SUPFAM" id="SSF144232">
    <property type="entry name" value="HIT/MYND zinc finger-like"/>
    <property type="match status" value="1"/>
</dbReference>
<evidence type="ECO:0000256" key="2">
    <source>
        <dbReference type="ARBA" id="ARBA00022771"/>
    </source>
</evidence>
<dbReference type="OrthoDB" id="443682at2759"/>
<keyword evidence="2 4" id="KW-0863">Zinc-finger</keyword>
<evidence type="ECO:0000313" key="7">
    <source>
        <dbReference type="Proteomes" id="UP000694866"/>
    </source>
</evidence>
<dbReference type="Pfam" id="PF01753">
    <property type="entry name" value="zf-MYND"/>
    <property type="match status" value="1"/>
</dbReference>
<dbReference type="CTD" id="45021"/>
<evidence type="ECO:0000256" key="4">
    <source>
        <dbReference type="PROSITE-ProRule" id="PRU00134"/>
    </source>
</evidence>
<keyword evidence="7" id="KW-1185">Reference proteome</keyword>
<organism evidence="7 8">
    <name type="scientific">Fopius arisanus</name>
    <dbReference type="NCBI Taxonomy" id="64838"/>
    <lineage>
        <taxon>Eukaryota</taxon>
        <taxon>Metazoa</taxon>
        <taxon>Ecdysozoa</taxon>
        <taxon>Arthropoda</taxon>
        <taxon>Hexapoda</taxon>
        <taxon>Insecta</taxon>
        <taxon>Pterygota</taxon>
        <taxon>Neoptera</taxon>
        <taxon>Endopterygota</taxon>
        <taxon>Hymenoptera</taxon>
        <taxon>Apocrita</taxon>
        <taxon>Ichneumonoidea</taxon>
        <taxon>Braconidae</taxon>
        <taxon>Opiinae</taxon>
        <taxon>Fopius</taxon>
    </lineage>
</organism>
<evidence type="ECO:0000256" key="3">
    <source>
        <dbReference type="ARBA" id="ARBA00022833"/>
    </source>
</evidence>
<dbReference type="GO" id="GO:0008270">
    <property type="term" value="F:zinc ion binding"/>
    <property type="evidence" value="ECO:0007669"/>
    <property type="project" value="UniProtKB-KW"/>
</dbReference>
<dbReference type="GO" id="GO:0005634">
    <property type="term" value="C:nucleus"/>
    <property type="evidence" value="ECO:0007669"/>
    <property type="project" value="TreeGrafter"/>
</dbReference>
<evidence type="ECO:0000313" key="8">
    <source>
        <dbReference type="RefSeq" id="XP_011299092.1"/>
    </source>
</evidence>
<dbReference type="PROSITE" id="PS01360">
    <property type="entry name" value="ZF_MYND_1"/>
    <property type="match status" value="1"/>
</dbReference>
<name>A0A9R1SXT2_9HYME</name>
<evidence type="ECO:0000256" key="5">
    <source>
        <dbReference type="SAM" id="Coils"/>
    </source>
</evidence>
<reference evidence="8" key="1">
    <citation type="submission" date="2025-08" db="UniProtKB">
        <authorList>
            <consortium name="RefSeq"/>
        </authorList>
    </citation>
    <scope>IDENTIFICATION</scope>
    <source>
        <strain evidence="8">USDA-PBARC FA_bdor</strain>
        <tissue evidence="8">Whole organism</tissue>
    </source>
</reference>
<protein>
    <submittedName>
        <fullName evidence="8">Programmed cell death protein 2</fullName>
    </submittedName>
</protein>
<dbReference type="InterPro" id="IPR007320">
    <property type="entry name" value="PDCD2_C"/>
</dbReference>
<dbReference type="PANTHER" id="PTHR12298:SF4">
    <property type="entry name" value="PROGRAMMED CELL DEATH PROTEIN 2"/>
    <property type="match status" value="1"/>
</dbReference>
<accession>A0A9R1SXT2</accession>
<dbReference type="PANTHER" id="PTHR12298">
    <property type="entry name" value="PCDC2 PROGRAMMED CELL DEATH PROTEIN 2 -RELATED"/>
    <property type="match status" value="1"/>
</dbReference>
<keyword evidence="5" id="KW-0175">Coiled coil</keyword>
<dbReference type="GO" id="GO:0005737">
    <property type="term" value="C:cytoplasm"/>
    <property type="evidence" value="ECO:0007669"/>
    <property type="project" value="InterPro"/>
</dbReference>
<dbReference type="InterPro" id="IPR002893">
    <property type="entry name" value="Znf_MYND"/>
</dbReference>
<dbReference type="RefSeq" id="XP_011299092.1">
    <property type="nucleotide sequence ID" value="XM_011300790.1"/>
</dbReference>
<dbReference type="KEGG" id="fas:105264136"/>
<sequence length="358" mass="41090">MGEVDIGFVEECERWRLQSRFFPSKVGGEPAWLDLKNVPGAEDVQCGTCGDPCVFLCQVYAPYFANDATFHRTIFVFVCKKSECCKENYGGNLKVIREQLGRKNEFYPFDAPEEREDWRPDLTIDKWTKTCHVCGLSAPSKCAKCREVSYCCKSHQVIDWKTGHKEICNDPSKKLESPHKFLFSELELITESENSEDSEEEVDEVEREKREMEKFKLMVKTGKAGTLQSEKDVDGDLMKMVEDEDEVFTEFRNRVDKHPDQVLRYDRGGSPLYISAHNQPESIPKCEECGGDRQFEFQIMPQLLNYLGSSEDVKDLDWGVLAIFTCKNSCIPKSGYCSEFIWKQDIVGSKKSLSIKNS</sequence>
<feature type="coiled-coil region" evidence="5">
    <location>
        <begin position="188"/>
        <end position="215"/>
    </location>
</feature>
<evidence type="ECO:0000259" key="6">
    <source>
        <dbReference type="PROSITE" id="PS50865"/>
    </source>
</evidence>
<dbReference type="GeneID" id="105264136"/>
<keyword evidence="3" id="KW-0862">Zinc</keyword>
<proteinExistence type="predicted"/>
<dbReference type="Pfam" id="PF04194">
    <property type="entry name" value="PDCD2_C"/>
    <property type="match status" value="1"/>
</dbReference>
<dbReference type="Proteomes" id="UP000694866">
    <property type="component" value="Unplaced"/>
</dbReference>
<dbReference type="PROSITE" id="PS50865">
    <property type="entry name" value="ZF_MYND_2"/>
    <property type="match status" value="1"/>
</dbReference>
<evidence type="ECO:0000256" key="1">
    <source>
        <dbReference type="ARBA" id="ARBA00022723"/>
    </source>
</evidence>
<feature type="domain" description="MYND-type" evidence="6">
    <location>
        <begin position="131"/>
        <end position="168"/>
    </location>
</feature>